<dbReference type="InterPro" id="IPR050109">
    <property type="entry name" value="HTH-type_TetR-like_transc_reg"/>
</dbReference>
<feature type="domain" description="HTH tetR-type" evidence="5">
    <location>
        <begin position="13"/>
        <end position="73"/>
    </location>
</feature>
<dbReference type="EMBL" id="SDPL01000044">
    <property type="protein sequence ID" value="RXZ49980.1"/>
    <property type="molecule type" value="Genomic_DNA"/>
</dbReference>
<accession>A0A4Q2JUD0</accession>
<name>A0A4Q2JUD0_9MICO</name>
<evidence type="ECO:0000256" key="1">
    <source>
        <dbReference type="ARBA" id="ARBA00023015"/>
    </source>
</evidence>
<evidence type="ECO:0000313" key="7">
    <source>
        <dbReference type="Proteomes" id="UP000292881"/>
    </source>
</evidence>
<sequence length="211" mass="22947">MSTEPGSRRRGVAETSAAIERAAIDLVDEHGYDQVTVDMICHAAGISQRTFFNHFKTKDAALLGTDEPVIDQQAAREFIVSDGPLLAEAAGLVRIEPGSLPADPTLLVRRITAVSQNPALLARQMERLAAIEAELRQILELRLRQDALRDGADEAELADLPEQAEIITHLLAGLMRYVGLSWARRAADDPAGPIDADRLGERLERVIGKLG</sequence>
<comment type="caution">
    <text evidence="6">The sequence shown here is derived from an EMBL/GenBank/DDBJ whole genome shotgun (WGS) entry which is preliminary data.</text>
</comment>
<gene>
    <name evidence="6" type="ORF">ESO86_04325</name>
</gene>
<dbReference type="InterPro" id="IPR023772">
    <property type="entry name" value="DNA-bd_HTH_TetR-type_CS"/>
</dbReference>
<dbReference type="InterPro" id="IPR009057">
    <property type="entry name" value="Homeodomain-like_sf"/>
</dbReference>
<evidence type="ECO:0000256" key="4">
    <source>
        <dbReference type="PROSITE-ProRule" id="PRU00335"/>
    </source>
</evidence>
<protein>
    <submittedName>
        <fullName evidence="6">TetR family transcriptional regulator</fullName>
    </submittedName>
</protein>
<dbReference type="AlphaFoldDB" id="A0A4Q2JUD0"/>
<dbReference type="PRINTS" id="PR00455">
    <property type="entry name" value="HTHTETR"/>
</dbReference>
<dbReference type="Pfam" id="PF00440">
    <property type="entry name" value="TetR_N"/>
    <property type="match status" value="1"/>
</dbReference>
<dbReference type="RefSeq" id="WP_129233649.1">
    <property type="nucleotide sequence ID" value="NZ_SDPL01000044.1"/>
</dbReference>
<evidence type="ECO:0000313" key="6">
    <source>
        <dbReference type="EMBL" id="RXZ49980.1"/>
    </source>
</evidence>
<dbReference type="PANTHER" id="PTHR30055:SF234">
    <property type="entry name" value="HTH-TYPE TRANSCRIPTIONAL REGULATOR BETI"/>
    <property type="match status" value="1"/>
</dbReference>
<dbReference type="Proteomes" id="UP000292881">
    <property type="component" value="Unassembled WGS sequence"/>
</dbReference>
<dbReference type="PANTHER" id="PTHR30055">
    <property type="entry name" value="HTH-TYPE TRANSCRIPTIONAL REGULATOR RUTR"/>
    <property type="match status" value="1"/>
</dbReference>
<dbReference type="PROSITE" id="PS01081">
    <property type="entry name" value="HTH_TETR_1"/>
    <property type="match status" value="1"/>
</dbReference>
<proteinExistence type="predicted"/>
<organism evidence="6 7">
    <name type="scientific">Agromyces binzhouensis</name>
    <dbReference type="NCBI Taxonomy" id="1817495"/>
    <lineage>
        <taxon>Bacteria</taxon>
        <taxon>Bacillati</taxon>
        <taxon>Actinomycetota</taxon>
        <taxon>Actinomycetes</taxon>
        <taxon>Micrococcales</taxon>
        <taxon>Microbacteriaceae</taxon>
        <taxon>Agromyces</taxon>
    </lineage>
</organism>
<dbReference type="InterPro" id="IPR001647">
    <property type="entry name" value="HTH_TetR"/>
</dbReference>
<keyword evidence="7" id="KW-1185">Reference proteome</keyword>
<dbReference type="GO" id="GO:0000976">
    <property type="term" value="F:transcription cis-regulatory region binding"/>
    <property type="evidence" value="ECO:0007669"/>
    <property type="project" value="TreeGrafter"/>
</dbReference>
<dbReference type="SUPFAM" id="SSF46689">
    <property type="entry name" value="Homeodomain-like"/>
    <property type="match status" value="1"/>
</dbReference>
<keyword evidence="3" id="KW-0804">Transcription</keyword>
<dbReference type="PROSITE" id="PS50977">
    <property type="entry name" value="HTH_TETR_2"/>
    <property type="match status" value="1"/>
</dbReference>
<evidence type="ECO:0000256" key="3">
    <source>
        <dbReference type="ARBA" id="ARBA00023163"/>
    </source>
</evidence>
<keyword evidence="1" id="KW-0805">Transcription regulation</keyword>
<evidence type="ECO:0000259" key="5">
    <source>
        <dbReference type="PROSITE" id="PS50977"/>
    </source>
</evidence>
<dbReference type="OrthoDB" id="8688418at2"/>
<keyword evidence="2 4" id="KW-0238">DNA-binding</keyword>
<dbReference type="Gene3D" id="1.10.357.10">
    <property type="entry name" value="Tetracycline Repressor, domain 2"/>
    <property type="match status" value="1"/>
</dbReference>
<evidence type="ECO:0000256" key="2">
    <source>
        <dbReference type="ARBA" id="ARBA00023125"/>
    </source>
</evidence>
<reference evidence="6 7" key="1">
    <citation type="submission" date="2019-01" db="EMBL/GenBank/DDBJ databases">
        <authorList>
            <person name="Li J."/>
        </authorList>
    </citation>
    <scope>NUCLEOTIDE SEQUENCE [LARGE SCALE GENOMIC DNA]</scope>
    <source>
        <strain evidence="6 7">CGMCC 4.7180</strain>
    </source>
</reference>
<feature type="DNA-binding region" description="H-T-H motif" evidence="4">
    <location>
        <begin position="36"/>
        <end position="55"/>
    </location>
</feature>
<dbReference type="GO" id="GO:0003700">
    <property type="term" value="F:DNA-binding transcription factor activity"/>
    <property type="evidence" value="ECO:0007669"/>
    <property type="project" value="TreeGrafter"/>
</dbReference>